<dbReference type="PANTHER" id="PTHR24348:SF18">
    <property type="entry name" value="SERINE_THREONINE-PROTEIN KINASE ULK2"/>
    <property type="match status" value="1"/>
</dbReference>
<evidence type="ECO:0000256" key="7">
    <source>
        <dbReference type="SAM" id="MobiDB-lite"/>
    </source>
</evidence>
<name>A0A669BF08_ORENI</name>
<dbReference type="EC" id="2.7.11.1" evidence="1"/>
<dbReference type="PANTHER" id="PTHR24348">
    <property type="entry name" value="SERINE/THREONINE-PROTEIN KINASE UNC-51-RELATED"/>
    <property type="match status" value="1"/>
</dbReference>
<feature type="region of interest" description="Disordered" evidence="7">
    <location>
        <begin position="545"/>
        <end position="616"/>
    </location>
</feature>
<dbReference type="Gene3D" id="1.10.510.10">
    <property type="entry name" value="Transferase(Phosphotransferase) domain 1"/>
    <property type="match status" value="1"/>
</dbReference>
<dbReference type="Pfam" id="PF21127">
    <property type="entry name" value="ATG1-like_MIT2"/>
    <property type="match status" value="1"/>
</dbReference>
<feature type="compositionally biased region" description="Polar residues" evidence="7">
    <location>
        <begin position="300"/>
        <end position="319"/>
    </location>
</feature>
<feature type="region of interest" description="Disordered" evidence="7">
    <location>
        <begin position="427"/>
        <end position="478"/>
    </location>
</feature>
<feature type="region of interest" description="Disordered" evidence="7">
    <location>
        <begin position="278"/>
        <end position="373"/>
    </location>
</feature>
<dbReference type="GO" id="GO:0034045">
    <property type="term" value="C:phagophore assembly site membrane"/>
    <property type="evidence" value="ECO:0007669"/>
    <property type="project" value="TreeGrafter"/>
</dbReference>
<proteinExistence type="predicted"/>
<evidence type="ECO:0000256" key="1">
    <source>
        <dbReference type="ARBA" id="ARBA00012513"/>
    </source>
</evidence>
<feature type="compositionally biased region" description="Polar residues" evidence="7">
    <location>
        <begin position="601"/>
        <end position="616"/>
    </location>
</feature>
<dbReference type="InterPro" id="IPR045269">
    <property type="entry name" value="Atg1-like"/>
</dbReference>
<accession>A0A669BF08</accession>
<evidence type="ECO:0000259" key="8">
    <source>
        <dbReference type="PROSITE" id="PS50011"/>
    </source>
</evidence>
<dbReference type="SUPFAM" id="SSF56112">
    <property type="entry name" value="Protein kinase-like (PK-like)"/>
    <property type="match status" value="1"/>
</dbReference>
<dbReference type="GO" id="GO:0010508">
    <property type="term" value="P:positive regulation of autophagy"/>
    <property type="evidence" value="ECO:0007669"/>
    <property type="project" value="TreeGrafter"/>
</dbReference>
<dbReference type="GO" id="GO:0048675">
    <property type="term" value="P:axon extension"/>
    <property type="evidence" value="ECO:0007669"/>
    <property type="project" value="TreeGrafter"/>
</dbReference>
<dbReference type="GO" id="GO:0034727">
    <property type="term" value="P:piecemeal microautophagy of the nucleus"/>
    <property type="evidence" value="ECO:0007669"/>
    <property type="project" value="TreeGrafter"/>
</dbReference>
<dbReference type="GeneTree" id="ENSGT00940000157588"/>
<organism evidence="9 10">
    <name type="scientific">Oreochromis niloticus</name>
    <name type="common">Nile tilapia</name>
    <name type="synonym">Tilapia nilotica</name>
    <dbReference type="NCBI Taxonomy" id="8128"/>
    <lineage>
        <taxon>Eukaryota</taxon>
        <taxon>Metazoa</taxon>
        <taxon>Chordata</taxon>
        <taxon>Craniata</taxon>
        <taxon>Vertebrata</taxon>
        <taxon>Euteleostomi</taxon>
        <taxon>Actinopterygii</taxon>
        <taxon>Neopterygii</taxon>
        <taxon>Teleostei</taxon>
        <taxon>Neoteleostei</taxon>
        <taxon>Acanthomorphata</taxon>
        <taxon>Ovalentaria</taxon>
        <taxon>Cichlomorphae</taxon>
        <taxon>Cichliformes</taxon>
        <taxon>Cichlidae</taxon>
        <taxon>African cichlids</taxon>
        <taxon>Pseudocrenilabrinae</taxon>
        <taxon>Oreochromini</taxon>
        <taxon>Oreochromis</taxon>
    </lineage>
</organism>
<dbReference type="PROSITE" id="PS00107">
    <property type="entry name" value="PROTEIN_KINASE_ATP"/>
    <property type="match status" value="1"/>
</dbReference>
<gene>
    <name evidence="9" type="primary">ULK2</name>
    <name evidence="9" type="synonym">ulk2</name>
</gene>
<dbReference type="Proteomes" id="UP000005207">
    <property type="component" value="Linkage group LG14"/>
</dbReference>
<dbReference type="InterPro" id="IPR000719">
    <property type="entry name" value="Prot_kinase_dom"/>
</dbReference>
<dbReference type="InterPro" id="IPR008271">
    <property type="entry name" value="Ser/Thr_kinase_AS"/>
</dbReference>
<dbReference type="InterPro" id="IPR017441">
    <property type="entry name" value="Protein_kinase_ATP_BS"/>
</dbReference>
<dbReference type="AlphaFoldDB" id="A0A669BF08"/>
<protein>
    <recommendedName>
        <fullName evidence="1">non-specific serine/threonine protein kinase</fullName>
        <ecNumber evidence="1">2.7.11.1</ecNumber>
    </recommendedName>
</protein>
<feature type="domain" description="Protein kinase" evidence="8">
    <location>
        <begin position="9"/>
        <end position="270"/>
    </location>
</feature>
<evidence type="ECO:0000256" key="2">
    <source>
        <dbReference type="ARBA" id="ARBA00022679"/>
    </source>
</evidence>
<feature type="compositionally biased region" description="Polar residues" evidence="7">
    <location>
        <begin position="435"/>
        <end position="447"/>
    </location>
</feature>
<keyword evidence="5 6" id="KW-0067">ATP-binding</keyword>
<dbReference type="GO" id="GO:0061709">
    <property type="term" value="P:reticulophagy"/>
    <property type="evidence" value="ECO:0007669"/>
    <property type="project" value="TreeGrafter"/>
</dbReference>
<dbReference type="SMART" id="SM00220">
    <property type="entry name" value="S_TKc"/>
    <property type="match status" value="1"/>
</dbReference>
<keyword evidence="2" id="KW-0808">Transferase</keyword>
<dbReference type="InterPro" id="IPR048941">
    <property type="entry name" value="ATG1-like_MIT2"/>
</dbReference>
<keyword evidence="3 6" id="KW-0547">Nucleotide-binding</keyword>
<dbReference type="GO" id="GO:0000045">
    <property type="term" value="P:autophagosome assembly"/>
    <property type="evidence" value="ECO:0007669"/>
    <property type="project" value="TreeGrafter"/>
</dbReference>
<sequence>METVGDFEYSRKDLVGHGAFAVVFKGRHRKKTDWEVAIKSINKKNLSKSQILLGKEIKILKEPINLLKLNVIVADGVCLRTQYCNGGDLADYLQAKGTLREDTLRVFLQQIAAAMRILNSKGIIHRDLKPQNILLSYVGRKKSNISGIRIKIADFGFARYLQSNMMAATLCGSPMYMAPEVIMSQNYDAKADLWSIGTVIYQCLVGKPPFQANSPQDLRMFYEKNKNLQPITSSKNSSCDTDDFVLVPHISADSYDQPMGPGRRASSEFLMCGGQPQPTPGQTPMVSPRAETTPIPVPTQVRNYQRIKQNLSSSPNATLYSAPRSGTVRRSNTSPMGFPKVGSGSPSSADVPQTVGRRLSTGSSRPYSPSPLVGTIPEQLGHCCCHLQNQEPRSRSSSGGSPIPSSQLLGARLQSAPILTEVYQTRQKLHKQLSDPVQPSSSCSHSPQLGRPANLGSSPTKLLGSSPRTSDWLQKSPLPTIIGSPTKVTPFKIPKTQASCNLMALADSPQPTRTMMLCTSADTIFPYRSVSTGRLSDHPIRITLGGQPYQGSSDSLNTERPMDTAPAGPSTLAHGGSASPRTVLFTVGSPPKSSTPPTCSHLGTRSRTTSVGSNSSAGSLCSVSGRVYVGSPPGMAIGSSPPGGYGGGQVAPGAEGAPSSLRYVPYGTSPPSLEGFITFEAPELPEETLMEREHTDTLMHLRMMLSFTDCILEMAALRAGGTELGISAASLYPPQDSVVVDQISQLSKEWGQVEQLVLYMKAAQLLASSLHLAKAQIKSAKLNPSTAVKQVVKSLNERYKSCISLCRQLTDKLNHFFSDKQRFVDEINSVTAEKLLYNHAVEMVQSAALDEMFKQTEDIAYRYSKASMLLDGLSKILQDPTDIENVMKYKASVDRRISALCYCTVTLYE</sequence>
<dbReference type="GO" id="GO:0005776">
    <property type="term" value="C:autophagosome"/>
    <property type="evidence" value="ECO:0007669"/>
    <property type="project" value="TreeGrafter"/>
</dbReference>
<dbReference type="PROSITE" id="PS00108">
    <property type="entry name" value="PROTEIN_KINASE_ST"/>
    <property type="match status" value="1"/>
</dbReference>
<dbReference type="Pfam" id="PF12063">
    <property type="entry name" value="ATG1-like_MIT1"/>
    <property type="match status" value="1"/>
</dbReference>
<dbReference type="GO" id="GO:0048671">
    <property type="term" value="P:negative regulation of collateral sprouting"/>
    <property type="evidence" value="ECO:0007669"/>
    <property type="project" value="TreeGrafter"/>
</dbReference>
<evidence type="ECO:0000256" key="3">
    <source>
        <dbReference type="ARBA" id="ARBA00022741"/>
    </source>
</evidence>
<dbReference type="GO" id="GO:0004674">
    <property type="term" value="F:protein serine/threonine kinase activity"/>
    <property type="evidence" value="ECO:0007669"/>
    <property type="project" value="UniProtKB-EC"/>
</dbReference>
<feature type="binding site" evidence="6">
    <location>
        <position position="39"/>
    </location>
    <ligand>
        <name>ATP</name>
        <dbReference type="ChEBI" id="CHEBI:30616"/>
    </ligand>
</feature>
<reference evidence="9" key="3">
    <citation type="submission" date="2025-09" db="UniProtKB">
        <authorList>
            <consortium name="Ensembl"/>
        </authorList>
    </citation>
    <scope>IDENTIFICATION</scope>
</reference>
<dbReference type="GO" id="GO:0005829">
    <property type="term" value="C:cytosol"/>
    <property type="evidence" value="ECO:0007669"/>
    <property type="project" value="TreeGrafter"/>
</dbReference>
<dbReference type="PROSITE" id="PS50011">
    <property type="entry name" value="PROTEIN_KINASE_DOM"/>
    <property type="match status" value="1"/>
</dbReference>
<keyword evidence="10" id="KW-1185">Reference proteome</keyword>
<dbReference type="InterPro" id="IPR022708">
    <property type="entry name" value="Atg1-like_tMIT"/>
</dbReference>
<dbReference type="GO" id="GO:0000422">
    <property type="term" value="P:autophagy of mitochondrion"/>
    <property type="evidence" value="ECO:0007669"/>
    <property type="project" value="TreeGrafter"/>
</dbReference>
<dbReference type="Gene3D" id="3.30.200.20">
    <property type="entry name" value="Phosphorylase Kinase, domain 1"/>
    <property type="match status" value="1"/>
</dbReference>
<dbReference type="Pfam" id="PF00069">
    <property type="entry name" value="Pkinase"/>
    <property type="match status" value="1"/>
</dbReference>
<evidence type="ECO:0000256" key="6">
    <source>
        <dbReference type="PROSITE-ProRule" id="PRU10141"/>
    </source>
</evidence>
<evidence type="ECO:0000313" key="10">
    <source>
        <dbReference type="Proteomes" id="UP000005207"/>
    </source>
</evidence>
<reference evidence="9" key="2">
    <citation type="submission" date="2025-08" db="UniProtKB">
        <authorList>
            <consortium name="Ensembl"/>
        </authorList>
    </citation>
    <scope>IDENTIFICATION</scope>
</reference>
<dbReference type="FunFam" id="3.30.200.20:FF:000149">
    <property type="entry name" value="serine/threonine-protein kinase unc-51 isoform X1"/>
    <property type="match status" value="1"/>
</dbReference>
<evidence type="ECO:0000313" key="9">
    <source>
        <dbReference type="Ensembl" id="ENSONIP00000034313.1"/>
    </source>
</evidence>
<feature type="compositionally biased region" description="Polar residues" evidence="7">
    <location>
        <begin position="549"/>
        <end position="558"/>
    </location>
</feature>
<dbReference type="GO" id="GO:0042594">
    <property type="term" value="P:response to starvation"/>
    <property type="evidence" value="ECO:0007669"/>
    <property type="project" value="TreeGrafter"/>
</dbReference>
<dbReference type="GO" id="GO:0005524">
    <property type="term" value="F:ATP binding"/>
    <property type="evidence" value="ECO:0007669"/>
    <property type="project" value="UniProtKB-UniRule"/>
</dbReference>
<reference evidence="10" key="1">
    <citation type="submission" date="2012-01" db="EMBL/GenBank/DDBJ databases">
        <title>The Genome Sequence of Oreochromis niloticus (Nile Tilapia).</title>
        <authorList>
            <consortium name="Broad Institute Genome Assembly Team"/>
            <consortium name="Broad Institute Sequencing Platform"/>
            <person name="Di Palma F."/>
            <person name="Johnson J."/>
            <person name="Lander E.S."/>
            <person name="Lindblad-Toh K."/>
        </authorList>
    </citation>
    <scope>NUCLEOTIDE SEQUENCE [LARGE SCALE GENOMIC DNA]</scope>
</reference>
<dbReference type="FunFam" id="1.10.510.10:FF:000493">
    <property type="entry name" value="serine/threonine-protein kinase unc-51 isoform X2"/>
    <property type="match status" value="1"/>
</dbReference>
<keyword evidence="4" id="KW-0418">Kinase</keyword>
<feature type="compositionally biased region" description="Low complexity" evidence="7">
    <location>
        <begin position="589"/>
        <end position="600"/>
    </location>
</feature>
<dbReference type="Ensembl" id="ENSONIT00000049297.1">
    <property type="protein sequence ID" value="ENSONIP00000034313.1"/>
    <property type="gene ID" value="ENSONIG00000010482.2"/>
</dbReference>
<evidence type="ECO:0000256" key="5">
    <source>
        <dbReference type="ARBA" id="ARBA00022840"/>
    </source>
</evidence>
<dbReference type="InterPro" id="IPR011009">
    <property type="entry name" value="Kinase-like_dom_sf"/>
</dbReference>
<evidence type="ECO:0000256" key="4">
    <source>
        <dbReference type="ARBA" id="ARBA00022777"/>
    </source>
</evidence>